<feature type="domain" description="WSC" evidence="4">
    <location>
        <begin position="791"/>
        <end position="885"/>
    </location>
</feature>
<accession>A0A267E4T1</accession>
<evidence type="ECO:0000259" key="4">
    <source>
        <dbReference type="PROSITE" id="PS51212"/>
    </source>
</evidence>
<keyword evidence="6" id="KW-1185">Reference proteome</keyword>
<feature type="domain" description="WSC" evidence="4">
    <location>
        <begin position="1305"/>
        <end position="1402"/>
    </location>
</feature>
<dbReference type="InterPro" id="IPR002889">
    <property type="entry name" value="WSC_carb-bd"/>
</dbReference>
<protein>
    <recommendedName>
        <fullName evidence="4">WSC domain-containing protein</fullName>
    </recommendedName>
</protein>
<dbReference type="Pfam" id="PF01822">
    <property type="entry name" value="WSC"/>
    <property type="match status" value="8"/>
</dbReference>
<feature type="compositionally biased region" description="Basic and acidic residues" evidence="2">
    <location>
        <begin position="26"/>
        <end position="47"/>
    </location>
</feature>
<dbReference type="PANTHER" id="PTHR45964">
    <property type="entry name" value="WSCD FAMILY MEMBER CG9164"/>
    <property type="match status" value="1"/>
</dbReference>
<organism evidence="5 6">
    <name type="scientific">Macrostomum lignano</name>
    <dbReference type="NCBI Taxonomy" id="282301"/>
    <lineage>
        <taxon>Eukaryota</taxon>
        <taxon>Metazoa</taxon>
        <taxon>Spiralia</taxon>
        <taxon>Lophotrochozoa</taxon>
        <taxon>Platyhelminthes</taxon>
        <taxon>Rhabditophora</taxon>
        <taxon>Macrostomorpha</taxon>
        <taxon>Macrostomida</taxon>
        <taxon>Macrostomidae</taxon>
        <taxon>Macrostomum</taxon>
    </lineage>
</organism>
<dbReference type="PROSITE" id="PS51257">
    <property type="entry name" value="PROKAR_LIPOPROTEIN"/>
    <property type="match status" value="1"/>
</dbReference>
<keyword evidence="3" id="KW-0732">Signal</keyword>
<feature type="domain" description="WSC" evidence="4">
    <location>
        <begin position="673"/>
        <end position="769"/>
    </location>
</feature>
<feature type="compositionally biased region" description="Polar residues" evidence="2">
    <location>
        <begin position="154"/>
        <end position="164"/>
    </location>
</feature>
<feature type="domain" description="WSC" evidence="4">
    <location>
        <begin position="297"/>
        <end position="391"/>
    </location>
</feature>
<evidence type="ECO:0000256" key="2">
    <source>
        <dbReference type="SAM" id="MobiDB-lite"/>
    </source>
</evidence>
<feature type="compositionally biased region" description="Polar residues" evidence="2">
    <location>
        <begin position="1123"/>
        <end position="1137"/>
    </location>
</feature>
<keyword evidence="1" id="KW-0677">Repeat</keyword>
<feature type="chain" id="PRO_5013329211" description="WSC domain-containing protein" evidence="3">
    <location>
        <begin position="21"/>
        <end position="1409"/>
    </location>
</feature>
<dbReference type="SMART" id="SM00321">
    <property type="entry name" value="WSC"/>
    <property type="match status" value="3"/>
</dbReference>
<gene>
    <name evidence="5" type="ORF">BOX15_Mlig009330g1</name>
</gene>
<feature type="region of interest" description="Disordered" evidence="2">
    <location>
        <begin position="518"/>
        <end position="553"/>
    </location>
</feature>
<evidence type="ECO:0000313" key="5">
    <source>
        <dbReference type="EMBL" id="PAA56548.1"/>
    </source>
</evidence>
<feature type="region of interest" description="Disordered" evidence="2">
    <location>
        <begin position="21"/>
        <end position="170"/>
    </location>
</feature>
<dbReference type="InterPro" id="IPR051589">
    <property type="entry name" value="Sialate-O-sulfotransferase"/>
</dbReference>
<comment type="caution">
    <text evidence="5">The sequence shown here is derived from an EMBL/GenBank/DDBJ whole genome shotgun (WGS) entry which is preliminary data.</text>
</comment>
<feature type="compositionally biased region" description="Polar residues" evidence="2">
    <location>
        <begin position="519"/>
        <end position="535"/>
    </location>
</feature>
<dbReference type="Proteomes" id="UP000215902">
    <property type="component" value="Unassembled WGS sequence"/>
</dbReference>
<evidence type="ECO:0000256" key="1">
    <source>
        <dbReference type="ARBA" id="ARBA00022737"/>
    </source>
</evidence>
<evidence type="ECO:0000313" key="6">
    <source>
        <dbReference type="Proteomes" id="UP000215902"/>
    </source>
</evidence>
<reference evidence="5 6" key="1">
    <citation type="submission" date="2017-06" db="EMBL/GenBank/DDBJ databases">
        <title>A platform for efficient transgenesis in Macrostomum lignano, a flatworm model organism for stem cell research.</title>
        <authorList>
            <person name="Berezikov E."/>
        </authorList>
    </citation>
    <scope>NUCLEOTIDE SEQUENCE [LARGE SCALE GENOMIC DNA]</scope>
    <source>
        <strain evidence="5">DV1</strain>
        <tissue evidence="5">Whole organism</tissue>
    </source>
</reference>
<dbReference type="PANTHER" id="PTHR45964:SF5">
    <property type="entry name" value="WSCD FAMILY MEMBER CG9164"/>
    <property type="match status" value="1"/>
</dbReference>
<feature type="domain" description="WSC" evidence="4">
    <location>
        <begin position="174"/>
        <end position="274"/>
    </location>
</feature>
<feature type="domain" description="WSC" evidence="4">
    <location>
        <begin position="1183"/>
        <end position="1282"/>
    </location>
</feature>
<name>A0A267E4T1_9PLAT</name>
<feature type="domain" description="WSC" evidence="4">
    <location>
        <begin position="907"/>
        <end position="1001"/>
    </location>
</feature>
<feature type="domain" description="WSC" evidence="4">
    <location>
        <begin position="1023"/>
        <end position="1117"/>
    </location>
</feature>
<dbReference type="STRING" id="282301.A0A267E4T1"/>
<proteinExistence type="predicted"/>
<dbReference type="EMBL" id="NIVC01002607">
    <property type="protein sequence ID" value="PAA56548.1"/>
    <property type="molecule type" value="Genomic_DNA"/>
</dbReference>
<feature type="domain" description="WSC" evidence="4">
    <location>
        <begin position="552"/>
        <end position="650"/>
    </location>
</feature>
<evidence type="ECO:0000256" key="3">
    <source>
        <dbReference type="SAM" id="SignalP"/>
    </source>
</evidence>
<dbReference type="PROSITE" id="PS51212">
    <property type="entry name" value="WSC"/>
    <property type="match status" value="9"/>
</dbReference>
<feature type="signal peptide" evidence="3">
    <location>
        <begin position="1"/>
        <end position="20"/>
    </location>
</feature>
<sequence length="1409" mass="157466">MFRTVLLLFCMSAAIYGALSCPSSKKKSEPDAAPETKEDPPKDRSDWPSENQFHPAEPDATPETKEDPPKDRSDWPSENQFHPAGTNAAPTSQDTSKVKTTLEDPAGTNAAPTSQDTSKVKTTLEDPAGTNAAPTSQDTSKVKTTLEDPAGTSAAPSSQETLNGKSAPEDPVQSFNGIGCYLITNKVNNEVKLEMKQNIKMSHRVCALECARKSPLKRYKYFGLANGDNCLCASELPRNSSIVDNPEVHCSYRCPGNHLQSCGGENAAAYFSVSATLSSMRKDKFEQGAKVYPVIPASVFPECYDNQHDLTKVLQSIVMSHLVCASECVRRDLYGKKFKYFAITDFDTCFCASTLPTLTEKTKNSYCSYRCPGNHNQSCGGDHKIAYFNLSTTTVPPKKDTYEQGPWVTPILPENISMAACAVNMMMENSDVVSTRRGIPFETCARGCINVDLYDNYKYFFIRDDKECVCAPELPEYSDIYPDSDCKGRCPRIKGSLEFCGNQDFLAFFNLIRQKPDQSKSNLPTPDQQKQSQPESVPATPDPRAQSVTQNPRDPIGCYSIYQGYPMAKLELVNKEKMSHRVCAFECRKKNALKKFKYFSLAFGDSCLCASELPHDSYRLSIEKDCSIRCPASHMESCGGESGAAYFSLSTITNSPNFDKFEQGAKVYPVIPASDSLKCYENRYELTKVLQSDDEMSHLVCASECVRRDLYGKKFKYFAIANGDRCFCESELPPAKYKRKLNEKCSYRCPRNDKQSCGGPGGIVYFKLEITNTPPESDKKKQGAKVYPAIPNSSFECYIDEYLAKPKLKSDNMSHLICATECVRRDLYGRFKYFAIANGDRCFCESELPPAKYKRKLNEKCSYRCPRNDKQSCGGPGGIVYFKLEITNTPPESDKKKQGAKVYPAIPNSSFECYIDKYLAKPKLKSDNMSHLVCATECVRRDLYGRFKYFAIANGDRCFCESELPPAKYKRKLNEKCSYRCPRNDKQSCGGPGGIVYFKLEITNTPPESDKKKQGAKVYPAIPNSSFECYIDEYLAKPKLKSDNMSHLICATECVRRDLYGRFKYFAIANGDRCFCESELPPAKYKRKLNEKCSYRCPRNDKQSCGGPGGIVYFKLEITNTPPESAESTAAPTSQETQKGKGASEDPAGTTTAPATQKDLKGNSASEDSDEKKQGAKVYPAISDSSPACYFFYESDYRNDHPVLKSNKMSHLICATECVRRNVNDRYKYFAITNGSRCYCRSELPPAIYKSGGKNSDVCGHRCQQNYKQPCGSPIGIVYSNLTTSNTPPITDKYEQGAKVYPVIPDSPVGCYPYDNSIFFLLKSKWMSHLICATECVKRDLYGRFKYFAITNGDRCFCESELPPASEKISVNEHCSYRCLRNFKQICGSGTGIVYFKLETTNTPHKSDN</sequence>
<feature type="region of interest" description="Disordered" evidence="2">
    <location>
        <begin position="1123"/>
        <end position="1177"/>
    </location>
</feature>
<feature type="compositionally biased region" description="Basic and acidic residues" evidence="2">
    <location>
        <begin position="62"/>
        <end position="75"/>
    </location>
</feature>